<organism evidence="9 10">
    <name type="scientific">Paraphoma chrysanthemicola</name>
    <dbReference type="NCBI Taxonomy" id="798071"/>
    <lineage>
        <taxon>Eukaryota</taxon>
        <taxon>Fungi</taxon>
        <taxon>Dikarya</taxon>
        <taxon>Ascomycota</taxon>
        <taxon>Pezizomycotina</taxon>
        <taxon>Dothideomycetes</taxon>
        <taxon>Pleosporomycetidae</taxon>
        <taxon>Pleosporales</taxon>
        <taxon>Pleosporineae</taxon>
        <taxon>Phaeosphaeriaceae</taxon>
        <taxon>Paraphoma</taxon>
    </lineage>
</organism>
<dbReference type="PROSITE" id="PS51140">
    <property type="entry name" value="CUE"/>
    <property type="match status" value="1"/>
</dbReference>
<sequence>MDAFVTRKRKRTDDKRDVAISYKPTPPAAKTHDEDEESTDFKLALLASLHPSVDETTLLEALLASDGSVEHASDWLTQRTLTSPKKRTSSSAVGFQSSLRNFTGSSGILACGPAKKLVKKGQTLHLYSPEDIETHTPCSIIHNFLPTEQADALLLQMLDESTTYQCLEFKLFDRVVWSPHTYSFYVNSLEEARKQKTEYTYDGREMQDVRQSTSEMLKACPQVEEAVNREIQRRIKDFYPDGKKLKYQSPLPWRANTAFVNCYDGGKQNVGYHADQLTYLGPRAIIGSLSLGVAREFRVRKIVAEGDEYRKSDGTLADAQGQISIHLPHNSLLVMHAEMQEEWKHSIAPAQAIDPHPLARNKRINITYRFYKNNLHPKYTPKCKCGIPTVLRCATRKKESRGRYMWMCHANYVPGQDGCSFFQWAEFDDDGEPPWASKHRTGRDGALLHPYSEPAVCS</sequence>
<dbReference type="GO" id="GO:0008270">
    <property type="term" value="F:zinc ion binding"/>
    <property type="evidence" value="ECO:0007669"/>
    <property type="project" value="UniProtKB-KW"/>
</dbReference>
<feature type="region of interest" description="Disordered" evidence="5">
    <location>
        <begin position="1"/>
        <end position="36"/>
    </location>
</feature>
<feature type="domain" description="GRF-type" evidence="8">
    <location>
        <begin position="383"/>
        <end position="428"/>
    </location>
</feature>
<dbReference type="PANTHER" id="PTHR31212:SF4">
    <property type="entry name" value="ALPHA-KETOGLUTARATE-DEPENDENT DIOXYGENASE ALKB HOMOLOG 3"/>
    <property type="match status" value="1"/>
</dbReference>
<evidence type="ECO:0000256" key="2">
    <source>
        <dbReference type="ARBA" id="ARBA00022771"/>
    </source>
</evidence>
<dbReference type="InterPro" id="IPR032854">
    <property type="entry name" value="ALKBH3"/>
</dbReference>
<feature type="domain" description="CUE" evidence="6">
    <location>
        <begin position="38"/>
        <end position="81"/>
    </location>
</feature>
<evidence type="ECO:0000313" key="10">
    <source>
        <dbReference type="Proteomes" id="UP000813461"/>
    </source>
</evidence>
<dbReference type="GO" id="GO:0043130">
    <property type="term" value="F:ubiquitin binding"/>
    <property type="evidence" value="ECO:0007669"/>
    <property type="project" value="InterPro"/>
</dbReference>
<feature type="compositionally biased region" description="Basic residues" evidence="5">
    <location>
        <begin position="1"/>
        <end position="10"/>
    </location>
</feature>
<name>A0A8K0R076_9PLEO</name>
<dbReference type="InterPro" id="IPR005123">
    <property type="entry name" value="Oxoglu/Fe-dep_dioxygenase_dom"/>
</dbReference>
<dbReference type="Proteomes" id="UP000813461">
    <property type="component" value="Unassembled WGS sequence"/>
</dbReference>
<keyword evidence="1" id="KW-0479">Metal-binding</keyword>
<dbReference type="GO" id="GO:0051213">
    <property type="term" value="F:dioxygenase activity"/>
    <property type="evidence" value="ECO:0007669"/>
    <property type="project" value="InterPro"/>
</dbReference>
<dbReference type="InterPro" id="IPR003892">
    <property type="entry name" value="CUE"/>
</dbReference>
<protein>
    <recommendedName>
        <fullName evidence="11">Fe2OG dioxygenase domain-containing protein</fullName>
    </recommendedName>
</protein>
<dbReference type="OrthoDB" id="545910at2759"/>
<evidence type="ECO:0000256" key="5">
    <source>
        <dbReference type="SAM" id="MobiDB-lite"/>
    </source>
</evidence>
<dbReference type="PANTHER" id="PTHR31212">
    <property type="entry name" value="ALPHA-KETOGLUTARATE-DEPENDENT DIOXYGENASE ALKB HOMOLOG 3"/>
    <property type="match status" value="1"/>
</dbReference>
<evidence type="ECO:0008006" key="11">
    <source>
        <dbReference type="Google" id="ProtNLM"/>
    </source>
</evidence>
<reference evidence="9" key="1">
    <citation type="journal article" date="2021" name="Nat. Commun.">
        <title>Genetic determinants of endophytism in the Arabidopsis root mycobiome.</title>
        <authorList>
            <person name="Mesny F."/>
            <person name="Miyauchi S."/>
            <person name="Thiergart T."/>
            <person name="Pickel B."/>
            <person name="Atanasova L."/>
            <person name="Karlsson M."/>
            <person name="Huettel B."/>
            <person name="Barry K.W."/>
            <person name="Haridas S."/>
            <person name="Chen C."/>
            <person name="Bauer D."/>
            <person name="Andreopoulos W."/>
            <person name="Pangilinan J."/>
            <person name="LaButti K."/>
            <person name="Riley R."/>
            <person name="Lipzen A."/>
            <person name="Clum A."/>
            <person name="Drula E."/>
            <person name="Henrissat B."/>
            <person name="Kohler A."/>
            <person name="Grigoriev I.V."/>
            <person name="Martin F.M."/>
            <person name="Hacquard S."/>
        </authorList>
    </citation>
    <scope>NUCLEOTIDE SEQUENCE</scope>
    <source>
        <strain evidence="9">MPI-SDFR-AT-0120</strain>
    </source>
</reference>
<feature type="domain" description="Fe2OG dioxygenase" evidence="7">
    <location>
        <begin position="254"/>
        <end position="372"/>
    </location>
</feature>
<evidence type="ECO:0000256" key="4">
    <source>
        <dbReference type="PROSITE-ProRule" id="PRU01343"/>
    </source>
</evidence>
<dbReference type="AlphaFoldDB" id="A0A8K0R076"/>
<comment type="caution">
    <text evidence="9">The sequence shown here is derived from an EMBL/GenBank/DDBJ whole genome shotgun (WGS) entry which is preliminary data.</text>
</comment>
<keyword evidence="10" id="KW-1185">Reference proteome</keyword>
<keyword evidence="2 4" id="KW-0863">Zinc-finger</keyword>
<evidence type="ECO:0000259" key="6">
    <source>
        <dbReference type="PROSITE" id="PS51140"/>
    </source>
</evidence>
<dbReference type="Gene3D" id="2.60.120.590">
    <property type="entry name" value="Alpha-ketoglutarate-dependent dioxygenase AlkB-like"/>
    <property type="match status" value="1"/>
</dbReference>
<dbReference type="Pfam" id="PF13532">
    <property type="entry name" value="2OG-FeII_Oxy_2"/>
    <property type="match status" value="1"/>
</dbReference>
<dbReference type="InterPro" id="IPR027450">
    <property type="entry name" value="AlkB-like"/>
</dbReference>
<dbReference type="SUPFAM" id="SSF51197">
    <property type="entry name" value="Clavaminate synthase-like"/>
    <property type="match status" value="1"/>
</dbReference>
<dbReference type="PROSITE" id="PS51471">
    <property type="entry name" value="FE2OG_OXY"/>
    <property type="match status" value="1"/>
</dbReference>
<dbReference type="GO" id="GO:0006307">
    <property type="term" value="P:DNA alkylation repair"/>
    <property type="evidence" value="ECO:0007669"/>
    <property type="project" value="InterPro"/>
</dbReference>
<dbReference type="InterPro" id="IPR037151">
    <property type="entry name" value="AlkB-like_sf"/>
</dbReference>
<evidence type="ECO:0000256" key="1">
    <source>
        <dbReference type="ARBA" id="ARBA00022723"/>
    </source>
</evidence>
<dbReference type="EMBL" id="JAGMVJ010000015">
    <property type="protein sequence ID" value="KAH7080756.1"/>
    <property type="molecule type" value="Genomic_DNA"/>
</dbReference>
<evidence type="ECO:0000256" key="3">
    <source>
        <dbReference type="ARBA" id="ARBA00022833"/>
    </source>
</evidence>
<evidence type="ECO:0000259" key="7">
    <source>
        <dbReference type="PROSITE" id="PS51471"/>
    </source>
</evidence>
<keyword evidence="3" id="KW-0862">Zinc</keyword>
<dbReference type="InterPro" id="IPR010666">
    <property type="entry name" value="Znf_GRF"/>
</dbReference>
<proteinExistence type="predicted"/>
<dbReference type="CDD" id="cd14279">
    <property type="entry name" value="CUE"/>
    <property type="match status" value="1"/>
</dbReference>
<evidence type="ECO:0000313" key="9">
    <source>
        <dbReference type="EMBL" id="KAH7080756.1"/>
    </source>
</evidence>
<dbReference type="FunFam" id="2.60.120.590:FF:000010">
    <property type="entry name" value="GRF zinc finger domain protein"/>
    <property type="match status" value="1"/>
</dbReference>
<dbReference type="PROSITE" id="PS51999">
    <property type="entry name" value="ZF_GRF"/>
    <property type="match status" value="1"/>
</dbReference>
<evidence type="ECO:0000259" key="8">
    <source>
        <dbReference type="PROSITE" id="PS51999"/>
    </source>
</evidence>
<accession>A0A8K0R076</accession>
<gene>
    <name evidence="9" type="ORF">FB567DRAFT_562341</name>
</gene>